<gene>
    <name evidence="5" type="ORF">DSCW_61980</name>
</gene>
<evidence type="ECO:0000256" key="2">
    <source>
        <dbReference type="ARBA" id="ARBA00023315"/>
    </source>
</evidence>
<accession>A0A5K7ZG73</accession>
<evidence type="ECO:0000259" key="4">
    <source>
        <dbReference type="PROSITE" id="PS51186"/>
    </source>
</evidence>
<dbReference type="Pfam" id="PF00583">
    <property type="entry name" value="Acetyltransf_1"/>
    <property type="match status" value="1"/>
</dbReference>
<dbReference type="EMBL" id="AP021875">
    <property type="protein sequence ID" value="BBO78781.1"/>
    <property type="molecule type" value="Genomic_DNA"/>
</dbReference>
<evidence type="ECO:0000256" key="1">
    <source>
        <dbReference type="ARBA" id="ARBA00022679"/>
    </source>
</evidence>
<evidence type="ECO:0000256" key="3">
    <source>
        <dbReference type="SAM" id="Phobius"/>
    </source>
</evidence>
<dbReference type="InterPro" id="IPR000182">
    <property type="entry name" value="GNAT_dom"/>
</dbReference>
<dbReference type="RefSeq" id="WP_155307379.1">
    <property type="nucleotide sequence ID" value="NZ_AP021875.1"/>
</dbReference>
<feature type="transmembrane region" description="Helical" evidence="3">
    <location>
        <begin position="57"/>
        <end position="77"/>
    </location>
</feature>
<keyword evidence="1 5" id="KW-0808">Transferase</keyword>
<proteinExistence type="predicted"/>
<reference evidence="5 6" key="1">
    <citation type="submission" date="2019-11" db="EMBL/GenBank/DDBJ databases">
        <title>Comparative genomics of hydrocarbon-degrading Desulfosarcina strains.</title>
        <authorList>
            <person name="Watanabe M."/>
            <person name="Kojima H."/>
            <person name="Fukui M."/>
        </authorList>
    </citation>
    <scope>NUCLEOTIDE SEQUENCE [LARGE SCALE GENOMIC DNA]</scope>
    <source>
        <strain evidence="5 6">PP31</strain>
    </source>
</reference>
<dbReference type="OrthoDB" id="9799601at2"/>
<organism evidence="5 6">
    <name type="scientific">Desulfosarcina widdelii</name>
    <dbReference type="NCBI Taxonomy" id="947919"/>
    <lineage>
        <taxon>Bacteria</taxon>
        <taxon>Pseudomonadati</taxon>
        <taxon>Thermodesulfobacteriota</taxon>
        <taxon>Desulfobacteria</taxon>
        <taxon>Desulfobacterales</taxon>
        <taxon>Desulfosarcinaceae</taxon>
        <taxon>Desulfosarcina</taxon>
    </lineage>
</organism>
<dbReference type="InterPro" id="IPR051016">
    <property type="entry name" value="Diverse_Substrate_AcTransf"/>
</dbReference>
<feature type="domain" description="N-acetyltransferase" evidence="4">
    <location>
        <begin position="1"/>
        <end position="161"/>
    </location>
</feature>
<keyword evidence="3" id="KW-1133">Transmembrane helix</keyword>
<sequence length="161" mass="17532">MEPIEIVEADLNRDDHQRSVLELIDAYARDPMGNGAPLPSRVKNELIPGLRNHPTTLIFLACCDGWAVGIAVCFIGFSTFAARPLINIHDLAVLPEGRGNGVGRKLLAAVESKAKEMNCCKVTLEVLEHNRRALKVYAAAGFVRATYTEEAGGALFFAKKL</sequence>
<protein>
    <submittedName>
        <fullName evidence="5">N-acetyltransferase</fullName>
    </submittedName>
</protein>
<dbReference type="Gene3D" id="3.40.630.30">
    <property type="match status" value="1"/>
</dbReference>
<dbReference type="AlphaFoldDB" id="A0A5K7ZG73"/>
<dbReference type="SUPFAM" id="SSF55729">
    <property type="entry name" value="Acyl-CoA N-acyltransferases (Nat)"/>
    <property type="match status" value="1"/>
</dbReference>
<keyword evidence="3" id="KW-0472">Membrane</keyword>
<dbReference type="PROSITE" id="PS51186">
    <property type="entry name" value="GNAT"/>
    <property type="match status" value="1"/>
</dbReference>
<dbReference type="CDD" id="cd04301">
    <property type="entry name" value="NAT_SF"/>
    <property type="match status" value="1"/>
</dbReference>
<dbReference type="PANTHER" id="PTHR10545">
    <property type="entry name" value="DIAMINE N-ACETYLTRANSFERASE"/>
    <property type="match status" value="1"/>
</dbReference>
<keyword evidence="6" id="KW-1185">Reference proteome</keyword>
<evidence type="ECO:0000313" key="6">
    <source>
        <dbReference type="Proteomes" id="UP000427769"/>
    </source>
</evidence>
<dbReference type="KEGG" id="dwd:DSCW_61980"/>
<keyword evidence="3" id="KW-0812">Transmembrane</keyword>
<keyword evidence="2" id="KW-0012">Acyltransferase</keyword>
<dbReference type="PANTHER" id="PTHR10545:SF29">
    <property type="entry name" value="GH14572P-RELATED"/>
    <property type="match status" value="1"/>
</dbReference>
<dbReference type="InterPro" id="IPR016181">
    <property type="entry name" value="Acyl_CoA_acyltransferase"/>
</dbReference>
<name>A0A5K7ZG73_9BACT</name>
<dbReference type="GO" id="GO:0008080">
    <property type="term" value="F:N-acetyltransferase activity"/>
    <property type="evidence" value="ECO:0007669"/>
    <property type="project" value="UniProtKB-ARBA"/>
</dbReference>
<evidence type="ECO:0000313" key="5">
    <source>
        <dbReference type="EMBL" id="BBO78781.1"/>
    </source>
</evidence>
<dbReference type="Proteomes" id="UP000427769">
    <property type="component" value="Chromosome"/>
</dbReference>